<accession>A0A9Q9B431</accession>
<dbReference type="Proteomes" id="UP001056384">
    <property type="component" value="Chromosome 9"/>
</dbReference>
<sequence>MAKTTVLMSPTGANTLRMRLESLPQELYNRIYDQVFTAACSIVVVAREGTRKAEYLLQVDRVSRAQYAKSYYGNTKFVFPTAIQDLVPWLRRMSRSELHLISDMAIEWRDLPPVRTLERERYVEIVRKIIDRETGSLVNSNLDVILSSELEAQLGSEYKASMMRQ</sequence>
<gene>
    <name evidence="1" type="ORF">Slin15195_G101600</name>
</gene>
<protein>
    <submittedName>
        <fullName evidence="1">Uncharacterized protein</fullName>
    </submittedName>
</protein>
<reference evidence="1" key="1">
    <citation type="submission" date="2022-06" db="EMBL/GenBank/DDBJ databases">
        <title>Complete genome sequences of two strains of the flax pathogen Septoria linicola.</title>
        <authorList>
            <person name="Lapalu N."/>
            <person name="Simon A."/>
            <person name="Demenou B."/>
            <person name="Paumier D."/>
            <person name="Guillot M.-P."/>
            <person name="Gout L."/>
            <person name="Valade R."/>
        </authorList>
    </citation>
    <scope>NUCLEOTIDE SEQUENCE</scope>
    <source>
        <strain evidence="1">SE15195</strain>
    </source>
</reference>
<name>A0A9Q9B431_9PEZI</name>
<keyword evidence="2" id="KW-1185">Reference proteome</keyword>
<organism evidence="1 2">
    <name type="scientific">Septoria linicola</name>
    <dbReference type="NCBI Taxonomy" id="215465"/>
    <lineage>
        <taxon>Eukaryota</taxon>
        <taxon>Fungi</taxon>
        <taxon>Dikarya</taxon>
        <taxon>Ascomycota</taxon>
        <taxon>Pezizomycotina</taxon>
        <taxon>Dothideomycetes</taxon>
        <taxon>Dothideomycetidae</taxon>
        <taxon>Mycosphaerellales</taxon>
        <taxon>Mycosphaerellaceae</taxon>
        <taxon>Septoria</taxon>
    </lineage>
</organism>
<proteinExistence type="predicted"/>
<evidence type="ECO:0000313" key="1">
    <source>
        <dbReference type="EMBL" id="USW56841.1"/>
    </source>
</evidence>
<evidence type="ECO:0000313" key="2">
    <source>
        <dbReference type="Proteomes" id="UP001056384"/>
    </source>
</evidence>
<dbReference type="AlphaFoldDB" id="A0A9Q9B431"/>
<dbReference type="EMBL" id="CP099426">
    <property type="protein sequence ID" value="USW56841.1"/>
    <property type="molecule type" value="Genomic_DNA"/>
</dbReference>